<feature type="region of interest" description="Disordered" evidence="16">
    <location>
        <begin position="1069"/>
        <end position="1104"/>
    </location>
</feature>
<keyword evidence="2 15" id="KW-1003">Cell membrane</keyword>
<comment type="similarity">
    <text evidence="15">Belongs to the RNase E/G family. RNase E subfamily.</text>
</comment>
<dbReference type="Pfam" id="PF10150">
    <property type="entry name" value="RNase_E_G"/>
    <property type="match status" value="1"/>
</dbReference>
<sequence length="1104" mass="119703">MKRMLFNATQQEELRVAIVDGQKLIDIDIETAGREQRKGNIYKGIVTRIEPSLEACFVNYGEDRHGFLPFKEVARQYFREGIDMRGARIQDALKEGQELIVQVEKEERGNKGAALTTFISLAGRYLVLMPNNPRGGGVSRRIEGDDRQELRETMAQLQLPEGMSIIARTAGIGRSAEELQWDLNYLLQLWRAIEAASQAGQSGQPMLIYLESSLVIRAIRDYFQPDIGEILIDTTEIYDQARAFMDIVMPDNVNKVKRYHDDVPLFSRFQIEHQIETAYSRTVPLPSGGAIVIDHTEALVAIDVNSARATKGADIEETAARTNLEAADEVARQLRLRDLGGLIVIDFIDMESAKSQREVEQRLKDALRHDRARVQMGKISRFGLMELSRQRLRPALSEGSHVTCPRCNGTGHIRDTESSALQVLRIIQEEAMKENTAAIHCQVPVEVTAFLLNEKRAEINKIESRFKVGVVLIPNKHLETPHYKLERLRHDDTRLDDPRASWKMAEEAARELESETGYSKRTAEPKPKQEAAVKGITPERPAPSAAVKPVEAAPVGAPVAAAPAGGGFFAFIKRLFGGAPAAAPAPAPVEQQDKAARPAREARTERGEKAGAGAGSADRNRNRRSGGRDAAGRGEAASGTRTGQPSGRREEREPREAREGREGREGRGTREPRDAREPRESREPREQREPREAREGREPRAEREQRIERVERGQERSETAEAAPRGERQERQERGERRERAERGERRRQQPPEAAEAQEARLDAASTEADTAEAAQAALTDGVTHAGAEEDSATSQGEERRRRRRGRRGGRRERDAEGTQGLEGAAGADEGSDESTDEAAVAAPAGEQAAERVEAQAEAHAPEAAVHASVAEAVVVTALPVATAAAAEAAQAEQPAQVIETSVAEASVAEASVAVTAAPVETTAEAATESAAPAAVPAAPVVEPVAAATPVEAEPAKTAAAPVAEAATPAAPIVEPAAAETLAVREDRVEAPPAAAAEPAVVAQPEPVETRVEAVVAHAETATVIAETATQRHTQAGAADTADTLRPMLESAGLEWVNTDSVKLRAAQDAAAQLVKPARVPRERKPLPPADSAPMQQVETTRQP</sequence>
<evidence type="ECO:0000256" key="15">
    <source>
        <dbReference type="HAMAP-Rule" id="MF_00970"/>
    </source>
</evidence>
<keyword evidence="12 15" id="KW-0460">Magnesium</keyword>
<comment type="cofactor">
    <cofactor evidence="15">
        <name>Mg(2+)</name>
        <dbReference type="ChEBI" id="CHEBI:18420"/>
    </cofactor>
    <text evidence="15">Binds 1 Mg(2+) ion per subunit.</text>
</comment>
<dbReference type="InterPro" id="IPR004659">
    <property type="entry name" value="RNase_E/G"/>
</dbReference>
<evidence type="ECO:0000256" key="1">
    <source>
        <dbReference type="ARBA" id="ARBA00005663"/>
    </source>
</evidence>
<keyword evidence="13 15" id="KW-0694">RNA-binding</keyword>
<feature type="compositionally biased region" description="Basic and acidic residues" evidence="16">
    <location>
        <begin position="521"/>
        <end position="531"/>
    </location>
</feature>
<evidence type="ECO:0000256" key="4">
    <source>
        <dbReference type="ARBA" id="ARBA00022519"/>
    </source>
</evidence>
<dbReference type="NCBIfam" id="TIGR00757">
    <property type="entry name" value="RNaseEG"/>
    <property type="match status" value="1"/>
</dbReference>
<dbReference type="EC" id="3.1.26.12" evidence="15"/>
<evidence type="ECO:0000256" key="9">
    <source>
        <dbReference type="ARBA" id="ARBA00022730"/>
    </source>
</evidence>
<keyword evidence="6 15" id="KW-0819">tRNA processing</keyword>
<dbReference type="GO" id="GO:0008270">
    <property type="term" value="F:zinc ion binding"/>
    <property type="evidence" value="ECO:0007669"/>
    <property type="project" value="UniProtKB-UniRule"/>
</dbReference>
<feature type="domain" description="S1 motif" evidence="17">
    <location>
        <begin position="39"/>
        <end position="118"/>
    </location>
</feature>
<feature type="region of interest" description="Disordered" evidence="16">
    <location>
        <begin position="581"/>
        <end position="862"/>
    </location>
</feature>
<feature type="compositionally biased region" description="Basic and acidic residues" evidence="16">
    <location>
        <begin position="849"/>
        <end position="861"/>
    </location>
</feature>
<dbReference type="CDD" id="cd04453">
    <property type="entry name" value="S1_RNase_E"/>
    <property type="match status" value="1"/>
</dbReference>
<dbReference type="SMART" id="SM00316">
    <property type="entry name" value="S1"/>
    <property type="match status" value="1"/>
</dbReference>
<evidence type="ECO:0000256" key="6">
    <source>
        <dbReference type="ARBA" id="ARBA00022694"/>
    </source>
</evidence>
<dbReference type="EMBL" id="SMRP01000003">
    <property type="protein sequence ID" value="TDG24862.1"/>
    <property type="molecule type" value="Genomic_DNA"/>
</dbReference>
<dbReference type="PANTHER" id="PTHR30001">
    <property type="entry name" value="RIBONUCLEASE"/>
    <property type="match status" value="1"/>
</dbReference>
<keyword evidence="9 15" id="KW-0699">rRNA-binding</keyword>
<keyword evidence="5 15" id="KW-0698">rRNA processing</keyword>
<evidence type="ECO:0000256" key="8">
    <source>
        <dbReference type="ARBA" id="ARBA00022723"/>
    </source>
</evidence>
<evidence type="ECO:0000256" key="14">
    <source>
        <dbReference type="ARBA" id="ARBA00023136"/>
    </source>
</evidence>
<feature type="binding site" evidence="15">
    <location>
        <position position="404"/>
    </location>
    <ligand>
        <name>Zn(2+)</name>
        <dbReference type="ChEBI" id="CHEBI:29105"/>
        <note>ligand shared between dimeric partners</note>
    </ligand>
</feature>
<dbReference type="InterPro" id="IPR012340">
    <property type="entry name" value="NA-bd_OB-fold"/>
</dbReference>
<keyword evidence="15" id="KW-0820">tRNA-binding</keyword>
<feature type="compositionally biased region" description="Basic and acidic residues" evidence="16">
    <location>
        <begin position="591"/>
        <end position="609"/>
    </location>
</feature>
<comment type="subunit">
    <text evidence="15">Homotetramer formed by a dimer of dimers.</text>
</comment>
<dbReference type="Gene3D" id="2.40.50.140">
    <property type="entry name" value="Nucleic acid-binding proteins"/>
    <property type="match status" value="1"/>
</dbReference>
<dbReference type="PROSITE" id="PS50126">
    <property type="entry name" value="S1"/>
    <property type="match status" value="1"/>
</dbReference>
<comment type="similarity">
    <text evidence="1">Belongs to the RNase E/G family. RNase G subfamily.</text>
</comment>
<dbReference type="GO" id="GO:0006364">
    <property type="term" value="P:rRNA processing"/>
    <property type="evidence" value="ECO:0007669"/>
    <property type="project" value="UniProtKB-UniRule"/>
</dbReference>
<feature type="binding site" evidence="15">
    <location>
        <position position="407"/>
    </location>
    <ligand>
        <name>Zn(2+)</name>
        <dbReference type="ChEBI" id="CHEBI:29105"/>
        <note>ligand shared between dimeric partners</note>
    </ligand>
</feature>
<feature type="region of interest" description="Required for zinc-mediated homotetramerization and catalytic activity" evidence="15">
    <location>
        <begin position="404"/>
        <end position="407"/>
    </location>
</feature>
<evidence type="ECO:0000256" key="3">
    <source>
        <dbReference type="ARBA" id="ARBA00022490"/>
    </source>
</evidence>
<dbReference type="GO" id="GO:0006402">
    <property type="term" value="P:mRNA catabolic process"/>
    <property type="evidence" value="ECO:0007669"/>
    <property type="project" value="UniProtKB-UniRule"/>
</dbReference>
<comment type="caution">
    <text evidence="18">The sequence shown here is derived from an EMBL/GenBank/DDBJ whole genome shotgun (WGS) entry which is preliminary data.</text>
</comment>
<dbReference type="GO" id="GO:0019843">
    <property type="term" value="F:rRNA binding"/>
    <property type="evidence" value="ECO:0007669"/>
    <property type="project" value="UniProtKB-KW"/>
</dbReference>
<organism evidence="18 19">
    <name type="scientific">Paraburkholderia silviterrae</name>
    <dbReference type="NCBI Taxonomy" id="2528715"/>
    <lineage>
        <taxon>Bacteria</taxon>
        <taxon>Pseudomonadati</taxon>
        <taxon>Pseudomonadota</taxon>
        <taxon>Betaproteobacteria</taxon>
        <taxon>Burkholderiales</taxon>
        <taxon>Burkholderiaceae</taxon>
        <taxon>Paraburkholderia</taxon>
    </lineage>
</organism>
<comment type="subcellular location">
    <subcellularLocation>
        <location evidence="15">Cytoplasm</location>
    </subcellularLocation>
    <subcellularLocation>
        <location evidence="15">Cell inner membrane</location>
        <topology evidence="15">Peripheral membrane protein</topology>
        <orientation evidence="15">Cytoplasmic side</orientation>
    </subcellularLocation>
</comment>
<keyword evidence="10 15" id="KW-0255">Endonuclease</keyword>
<dbReference type="InterPro" id="IPR048583">
    <property type="entry name" value="RNase_E_G_thioredoxin-like"/>
</dbReference>
<feature type="compositionally biased region" description="Low complexity" evidence="16">
    <location>
        <begin position="751"/>
        <end position="781"/>
    </location>
</feature>
<keyword evidence="11 15" id="KW-0378">Hydrolase</keyword>
<dbReference type="Pfam" id="PF20833">
    <property type="entry name" value="RNase_E_G_Thio"/>
    <property type="match status" value="1"/>
</dbReference>
<dbReference type="AlphaFoldDB" id="A0A4R5MD24"/>
<dbReference type="GO" id="GO:0008995">
    <property type="term" value="F:ribonuclease E activity"/>
    <property type="evidence" value="ECO:0007669"/>
    <property type="project" value="UniProtKB-EC"/>
</dbReference>
<dbReference type="Pfam" id="PF00575">
    <property type="entry name" value="S1"/>
    <property type="match status" value="1"/>
</dbReference>
<dbReference type="InterPro" id="IPR028878">
    <property type="entry name" value="RNase_E"/>
</dbReference>
<reference evidence="18 19" key="1">
    <citation type="submission" date="2019-03" db="EMBL/GenBank/DDBJ databases">
        <title>Paraburkholderia sp. 4M-K11, isolated from subtropical forest soil.</title>
        <authorList>
            <person name="Gao Z.-H."/>
            <person name="Qiu L.-H."/>
        </authorList>
    </citation>
    <scope>NUCLEOTIDE SEQUENCE [LARGE SCALE GENOMIC DNA]</scope>
    <source>
        <strain evidence="18 19">4M-K11</strain>
    </source>
</reference>
<evidence type="ECO:0000313" key="19">
    <source>
        <dbReference type="Proteomes" id="UP000295722"/>
    </source>
</evidence>
<evidence type="ECO:0000313" key="18">
    <source>
        <dbReference type="EMBL" id="TDG24862.1"/>
    </source>
</evidence>
<feature type="binding site" evidence="15">
    <location>
        <position position="346"/>
    </location>
    <ligand>
        <name>Mg(2+)</name>
        <dbReference type="ChEBI" id="CHEBI:18420"/>
        <note>catalytic</note>
    </ligand>
</feature>
<keyword evidence="14 15" id="KW-0472">Membrane</keyword>
<keyword evidence="4 15" id="KW-0997">Cell inner membrane</keyword>
<dbReference type="PANTHER" id="PTHR30001:SF1">
    <property type="entry name" value="RIBONUCLEASE E_G-LIKE PROTEIN, CHLOROPLASTIC"/>
    <property type="match status" value="1"/>
</dbReference>
<dbReference type="Proteomes" id="UP000295722">
    <property type="component" value="Unassembled WGS sequence"/>
</dbReference>
<keyword evidence="3 15" id="KW-0963">Cytoplasm</keyword>
<evidence type="ECO:0000259" key="17">
    <source>
        <dbReference type="PROSITE" id="PS50126"/>
    </source>
</evidence>
<evidence type="ECO:0000256" key="11">
    <source>
        <dbReference type="ARBA" id="ARBA00022801"/>
    </source>
</evidence>
<feature type="binding site" evidence="15">
    <location>
        <position position="303"/>
    </location>
    <ligand>
        <name>Mg(2+)</name>
        <dbReference type="ChEBI" id="CHEBI:18420"/>
        <note>catalytic</note>
    </ligand>
</feature>
<evidence type="ECO:0000256" key="13">
    <source>
        <dbReference type="ARBA" id="ARBA00022884"/>
    </source>
</evidence>
<evidence type="ECO:0000256" key="12">
    <source>
        <dbReference type="ARBA" id="ARBA00022842"/>
    </source>
</evidence>
<feature type="compositionally biased region" description="Low complexity" evidence="16">
    <location>
        <begin position="838"/>
        <end position="848"/>
    </location>
</feature>
<dbReference type="GO" id="GO:0008033">
    <property type="term" value="P:tRNA processing"/>
    <property type="evidence" value="ECO:0007669"/>
    <property type="project" value="UniProtKB-UniRule"/>
</dbReference>
<keyword evidence="15" id="KW-0862">Zinc</keyword>
<dbReference type="GO" id="GO:0000287">
    <property type="term" value="F:magnesium ion binding"/>
    <property type="evidence" value="ECO:0007669"/>
    <property type="project" value="UniProtKB-UniRule"/>
</dbReference>
<evidence type="ECO:0000256" key="7">
    <source>
        <dbReference type="ARBA" id="ARBA00022722"/>
    </source>
</evidence>
<feature type="compositionally biased region" description="Basic residues" evidence="16">
    <location>
        <begin position="801"/>
        <end position="811"/>
    </location>
</feature>
<feature type="region of interest" description="Disordered" evidence="16">
    <location>
        <begin position="511"/>
        <end position="542"/>
    </location>
</feature>
<accession>A0A4R5MD24</accession>
<feature type="compositionally biased region" description="Basic and acidic residues" evidence="16">
    <location>
        <begin position="647"/>
        <end position="750"/>
    </location>
</feature>
<name>A0A4R5MD24_9BURK</name>
<protein>
    <recommendedName>
        <fullName evidence="15">Ribonuclease E</fullName>
        <shortName evidence="15">RNase E</shortName>
        <ecNumber evidence="15">3.1.26.12</ecNumber>
    </recommendedName>
</protein>
<comment type="catalytic activity">
    <reaction evidence="15">
        <text>Endonucleolytic cleavage of single-stranded RNA in A- and U-rich regions.</text>
        <dbReference type="EC" id="3.1.26.12"/>
    </reaction>
</comment>
<feature type="compositionally biased region" description="Polar residues" evidence="16">
    <location>
        <begin position="1094"/>
        <end position="1104"/>
    </location>
</feature>
<dbReference type="GO" id="GO:0000049">
    <property type="term" value="F:tRNA binding"/>
    <property type="evidence" value="ECO:0007669"/>
    <property type="project" value="UniProtKB-KW"/>
</dbReference>
<dbReference type="HAMAP" id="MF_00970">
    <property type="entry name" value="RNase_E"/>
    <property type="match status" value="1"/>
</dbReference>
<dbReference type="RefSeq" id="WP_133194692.1">
    <property type="nucleotide sequence ID" value="NZ_SMRP01000003.1"/>
</dbReference>
<keyword evidence="8 15" id="KW-0479">Metal-binding</keyword>
<evidence type="ECO:0000256" key="10">
    <source>
        <dbReference type="ARBA" id="ARBA00022759"/>
    </source>
</evidence>
<dbReference type="SUPFAM" id="SSF50249">
    <property type="entry name" value="Nucleic acid-binding proteins"/>
    <property type="match status" value="1"/>
</dbReference>
<dbReference type="Gene3D" id="3.40.1260.20">
    <property type="entry name" value="Ribonuclease E, catalytic domain"/>
    <property type="match status" value="1"/>
</dbReference>
<comment type="cofactor">
    <cofactor evidence="15">
        <name>Zn(2+)</name>
        <dbReference type="ChEBI" id="CHEBI:29105"/>
    </cofactor>
    <text evidence="15">Binds 2 Zn(2+) ions per homotetramer.</text>
</comment>
<evidence type="ECO:0000256" key="5">
    <source>
        <dbReference type="ARBA" id="ARBA00022552"/>
    </source>
</evidence>
<evidence type="ECO:0000256" key="2">
    <source>
        <dbReference type="ARBA" id="ARBA00022475"/>
    </source>
</evidence>
<proteinExistence type="inferred from homology"/>
<dbReference type="InterPro" id="IPR003029">
    <property type="entry name" value="S1_domain"/>
</dbReference>
<dbReference type="InterPro" id="IPR019307">
    <property type="entry name" value="RNA-bd_AU-1/RNase_E/G"/>
</dbReference>
<keyword evidence="7 15" id="KW-0540">Nuclease</keyword>
<dbReference type="OrthoDB" id="9804278at2"/>
<evidence type="ECO:0000256" key="16">
    <source>
        <dbReference type="SAM" id="MobiDB-lite"/>
    </source>
</evidence>
<dbReference type="GO" id="GO:0009898">
    <property type="term" value="C:cytoplasmic side of plasma membrane"/>
    <property type="evidence" value="ECO:0007669"/>
    <property type="project" value="UniProtKB-UniRule"/>
</dbReference>
<gene>
    <name evidence="15" type="primary">rne</name>
    <name evidence="18" type="ORF">EYW47_10055</name>
</gene>
<dbReference type="GO" id="GO:0005737">
    <property type="term" value="C:cytoplasm"/>
    <property type="evidence" value="ECO:0007669"/>
    <property type="project" value="UniProtKB-SubCell"/>
</dbReference>
<comment type="function">
    <text evidence="15">Endoribonuclease that plays a central role in RNA processing and decay. Required for the maturation of 5S and 16S rRNAs and the majority of tRNAs. Also involved in the degradation of most mRNAs.</text>
</comment>
<keyword evidence="19" id="KW-1185">Reference proteome</keyword>